<dbReference type="Pfam" id="PF02861">
    <property type="entry name" value="Clp_N"/>
    <property type="match status" value="1"/>
</dbReference>
<name>A0A1H3LCU1_9RHOB</name>
<dbReference type="Gene3D" id="3.40.50.300">
    <property type="entry name" value="P-loop containing nucleotide triphosphate hydrolases"/>
    <property type="match status" value="2"/>
</dbReference>
<dbReference type="GO" id="GO:0016887">
    <property type="term" value="F:ATP hydrolysis activity"/>
    <property type="evidence" value="ECO:0007669"/>
    <property type="project" value="InterPro"/>
</dbReference>
<dbReference type="PROSITE" id="PS00871">
    <property type="entry name" value="CLPAB_2"/>
    <property type="match status" value="1"/>
</dbReference>
<dbReference type="Gene3D" id="4.10.860.10">
    <property type="entry name" value="UVR domain"/>
    <property type="match status" value="1"/>
</dbReference>
<keyword evidence="5" id="KW-0143">Chaperone</keyword>
<dbReference type="GO" id="GO:0006508">
    <property type="term" value="P:proteolysis"/>
    <property type="evidence" value="ECO:0007669"/>
    <property type="project" value="UniProtKB-KW"/>
</dbReference>
<dbReference type="Gene3D" id="1.10.1780.10">
    <property type="entry name" value="Clp, N-terminal domain"/>
    <property type="match status" value="1"/>
</dbReference>
<evidence type="ECO:0000256" key="3">
    <source>
        <dbReference type="ARBA" id="ARBA00022741"/>
    </source>
</evidence>
<reference evidence="10 11" key="1">
    <citation type="submission" date="2016-10" db="EMBL/GenBank/DDBJ databases">
        <authorList>
            <person name="de Groot N.N."/>
        </authorList>
    </citation>
    <scope>NUCLEOTIDE SEQUENCE [LARGE SCALE GENOMIC DNA]</scope>
    <source>
        <strain evidence="10 11">DSM 26880</strain>
    </source>
</reference>
<evidence type="ECO:0000256" key="2">
    <source>
        <dbReference type="ARBA" id="ARBA00022737"/>
    </source>
</evidence>
<feature type="region of interest" description="Disordered" evidence="8">
    <location>
        <begin position="924"/>
        <end position="964"/>
    </location>
</feature>
<evidence type="ECO:0000256" key="7">
    <source>
        <dbReference type="SAM" id="Coils"/>
    </source>
</evidence>
<evidence type="ECO:0000256" key="6">
    <source>
        <dbReference type="PROSITE-ProRule" id="PRU01251"/>
    </source>
</evidence>
<proteinExistence type="inferred from homology"/>
<dbReference type="AlphaFoldDB" id="A0A1H3LCU1"/>
<dbReference type="PANTHER" id="PTHR11638:SF145">
    <property type="entry name" value="CLPA_B PROTEASE ATP BINDING SUBUNIT-RELATED"/>
    <property type="match status" value="1"/>
</dbReference>
<dbReference type="SUPFAM" id="SSF81923">
    <property type="entry name" value="Double Clp-N motif"/>
    <property type="match status" value="1"/>
</dbReference>
<dbReference type="InterPro" id="IPR028299">
    <property type="entry name" value="ClpA/B_CS2"/>
</dbReference>
<organism evidence="10 11">
    <name type="scientific">Citreimonas salinaria</name>
    <dbReference type="NCBI Taxonomy" id="321339"/>
    <lineage>
        <taxon>Bacteria</taxon>
        <taxon>Pseudomonadati</taxon>
        <taxon>Pseudomonadota</taxon>
        <taxon>Alphaproteobacteria</taxon>
        <taxon>Rhodobacterales</taxon>
        <taxon>Roseobacteraceae</taxon>
        <taxon>Citreimonas</taxon>
    </lineage>
</organism>
<dbReference type="CDD" id="cd19499">
    <property type="entry name" value="RecA-like_ClpB_Hsp104-like"/>
    <property type="match status" value="1"/>
</dbReference>
<feature type="compositionally biased region" description="Acidic residues" evidence="8">
    <location>
        <begin position="955"/>
        <end position="964"/>
    </location>
</feature>
<evidence type="ECO:0000259" key="9">
    <source>
        <dbReference type="PROSITE" id="PS51903"/>
    </source>
</evidence>
<dbReference type="CDD" id="cd00009">
    <property type="entry name" value="AAA"/>
    <property type="match status" value="1"/>
</dbReference>
<evidence type="ECO:0000256" key="8">
    <source>
        <dbReference type="SAM" id="MobiDB-lite"/>
    </source>
</evidence>
<dbReference type="FunFam" id="3.40.50.300:FF:000025">
    <property type="entry name" value="ATP-dependent Clp protease subunit"/>
    <property type="match status" value="1"/>
</dbReference>
<evidence type="ECO:0000256" key="4">
    <source>
        <dbReference type="ARBA" id="ARBA00022840"/>
    </source>
</evidence>
<dbReference type="PANTHER" id="PTHR11638">
    <property type="entry name" value="ATP-DEPENDENT CLP PROTEASE"/>
    <property type="match status" value="1"/>
</dbReference>
<dbReference type="FunFam" id="3.40.50.300:FF:000010">
    <property type="entry name" value="Chaperone clpB 1, putative"/>
    <property type="match status" value="1"/>
</dbReference>
<evidence type="ECO:0000313" key="11">
    <source>
        <dbReference type="Proteomes" id="UP000199286"/>
    </source>
</evidence>
<dbReference type="InterPro" id="IPR001270">
    <property type="entry name" value="ClpA/B"/>
</dbReference>
<dbReference type="SMART" id="SM01086">
    <property type="entry name" value="ClpB_D2-small"/>
    <property type="match status" value="1"/>
</dbReference>
<dbReference type="InterPro" id="IPR019489">
    <property type="entry name" value="Clp_ATPase_C"/>
</dbReference>
<dbReference type="GO" id="GO:0008233">
    <property type="term" value="F:peptidase activity"/>
    <property type="evidence" value="ECO:0007669"/>
    <property type="project" value="UniProtKB-KW"/>
</dbReference>
<dbReference type="Pfam" id="PF07724">
    <property type="entry name" value="AAA_2"/>
    <property type="match status" value="1"/>
</dbReference>
<dbReference type="SMART" id="SM00382">
    <property type="entry name" value="AAA"/>
    <property type="match status" value="2"/>
</dbReference>
<dbReference type="InterPro" id="IPR003593">
    <property type="entry name" value="AAA+_ATPase"/>
</dbReference>
<dbReference type="InterPro" id="IPR003959">
    <property type="entry name" value="ATPase_AAA_core"/>
</dbReference>
<dbReference type="InterPro" id="IPR041546">
    <property type="entry name" value="ClpA/ClpB_AAA_lid"/>
</dbReference>
<dbReference type="Pfam" id="PF17871">
    <property type="entry name" value="AAA_lid_9"/>
    <property type="match status" value="1"/>
</dbReference>
<dbReference type="InterPro" id="IPR036628">
    <property type="entry name" value="Clp_N_dom_sf"/>
</dbReference>
<keyword evidence="3" id="KW-0547">Nucleotide-binding</keyword>
<dbReference type="OrthoDB" id="9803641at2"/>
<dbReference type="GO" id="GO:0005524">
    <property type="term" value="F:ATP binding"/>
    <property type="evidence" value="ECO:0007669"/>
    <property type="project" value="UniProtKB-KW"/>
</dbReference>
<evidence type="ECO:0000256" key="5">
    <source>
        <dbReference type="ARBA" id="ARBA00023186"/>
    </source>
</evidence>
<dbReference type="Proteomes" id="UP000199286">
    <property type="component" value="Unassembled WGS sequence"/>
</dbReference>
<dbReference type="InterPro" id="IPR027417">
    <property type="entry name" value="P-loop_NTPase"/>
</dbReference>
<feature type="compositionally biased region" description="Low complexity" evidence="8">
    <location>
        <begin position="87"/>
        <end position="99"/>
    </location>
</feature>
<dbReference type="Pfam" id="PF00004">
    <property type="entry name" value="AAA"/>
    <property type="match status" value="1"/>
</dbReference>
<keyword evidence="11" id="KW-1185">Reference proteome</keyword>
<keyword evidence="2 6" id="KW-0677">Repeat</keyword>
<dbReference type="InterPro" id="IPR004176">
    <property type="entry name" value="Clp_R_N"/>
</dbReference>
<dbReference type="Pfam" id="PF10431">
    <property type="entry name" value="ClpB_D2-small"/>
    <property type="match status" value="1"/>
</dbReference>
<comment type="similarity">
    <text evidence="1">Belongs to the ClpA/ClpB family.</text>
</comment>
<dbReference type="Gene3D" id="1.10.8.60">
    <property type="match status" value="2"/>
</dbReference>
<sequence>MANGKCDICERPATARVRASINGEVRDMDLCDQHYREMMRRSGRSASPLESLFGRRSLFDDFFGDSGLGSLFDDSPLREGGLGRAGAGEADAGDAPFGAESPRRGTRRGSGGASLGDRLSEQGNKLLQEAAQKAGELGRKEVNTEHLLMALAGSDVVRKILEQFKLDADDLQRQVEADAPRGDHPTEGEIGVSPRLKDALNRAFIASNELGHSYVGPEHLLIGLAEEGEGLAASILRKYGLTPQALRQQVTKVVGRGAEEGRVDAPSDTPDLDAFSRDLTRLAREGKLDPVIGRAREVETTIEVLARRKKNNPVLIGEPGVGKTAIVEGLAQRIVAGEVPEALRDKRLVELNINSMVAGSKYRGEFEERVQKILKEITEHKDEMVLFIDEVHTIVGAGQGGGEGGLDIANTFKPALARGELNLIGATTLNEYQKYIEKDAALERRFQPVYVDEPTLAQAIMILRGLRDTLEAHHKVQITEEAIMAAVELSDRYVTGRFLPDKAIDLIDQAAARVKISATARPVDVQELEVEVQQIKREQDYAAARKQFDRAAELKRELETRQQELDELLEIWKRDQASATAEVRADHVAQIVSKITGVPVTELTTEEKEKLLRLEDRLHERVIGQDEAISAVADAVRLARAGLREGGGPTATFLFLGPTGVGKTELAKTLAATIFGEEDAMVRIDMSEYGERHAVARLVGAPPGYVGYDEGGQLTEKVRRRPYSVVLLDEIEKAHPDVYNILLQVFDDGRLTDGKGRVVDFSNTIIIATSNLGSDIIQRNLKKRGTKGFDEAKQKSDMMEVLRQHFRPEFINRIDEIIVFHSLNRSEIRLIVELQLGRVKQTAMGQGVALEFDTSVIDHFAAVGFQPEFGARELRRLIRSELETGLAREMLSGRIEDGDRVRVAWSADDHKIVFETLAKAQAGSEAQAAAVESEGKSDDASAASGKTPGAPAADDPAESAEASD</sequence>
<dbReference type="STRING" id="321339.SAMN05444340_11291"/>
<feature type="domain" description="Clp R" evidence="9">
    <location>
        <begin position="116"/>
        <end position="256"/>
    </location>
</feature>
<dbReference type="GO" id="GO:0005737">
    <property type="term" value="C:cytoplasm"/>
    <property type="evidence" value="ECO:0007669"/>
    <property type="project" value="TreeGrafter"/>
</dbReference>
<accession>A0A1H3LCU1</accession>
<feature type="coiled-coil region" evidence="7">
    <location>
        <begin position="525"/>
        <end position="575"/>
    </location>
</feature>
<protein>
    <submittedName>
        <fullName evidence="10">ATP-dependent Clp protease ATP-binding subunit ClpC</fullName>
    </submittedName>
</protein>
<dbReference type="GO" id="GO:0034605">
    <property type="term" value="P:cellular response to heat"/>
    <property type="evidence" value="ECO:0007669"/>
    <property type="project" value="TreeGrafter"/>
</dbReference>
<evidence type="ECO:0000313" key="10">
    <source>
        <dbReference type="EMBL" id="SDY62397.1"/>
    </source>
</evidence>
<dbReference type="PROSITE" id="PS51903">
    <property type="entry name" value="CLP_R"/>
    <property type="match status" value="1"/>
</dbReference>
<dbReference type="SUPFAM" id="SSF52540">
    <property type="entry name" value="P-loop containing nucleoside triphosphate hydrolases"/>
    <property type="match status" value="2"/>
</dbReference>
<keyword evidence="7" id="KW-0175">Coiled coil</keyword>
<dbReference type="EMBL" id="FNPF01000012">
    <property type="protein sequence ID" value="SDY62397.1"/>
    <property type="molecule type" value="Genomic_DNA"/>
</dbReference>
<keyword evidence="10" id="KW-0645">Protease</keyword>
<dbReference type="PRINTS" id="PR00300">
    <property type="entry name" value="CLPPROTEASEA"/>
</dbReference>
<feature type="region of interest" description="Disordered" evidence="8">
    <location>
        <begin position="80"/>
        <end position="118"/>
    </location>
</feature>
<keyword evidence="4 10" id="KW-0067">ATP-binding</keyword>
<gene>
    <name evidence="10" type="ORF">SAMN05444340_11291</name>
</gene>
<keyword evidence="10" id="KW-0378">Hydrolase</keyword>
<dbReference type="InterPro" id="IPR050130">
    <property type="entry name" value="ClpA_ClpB"/>
</dbReference>
<evidence type="ECO:0000256" key="1">
    <source>
        <dbReference type="ARBA" id="ARBA00008675"/>
    </source>
</evidence>